<protein>
    <submittedName>
        <fullName evidence="1">Uncharacterized protein</fullName>
    </submittedName>
</protein>
<comment type="caution">
    <text evidence="1">The sequence shown here is derived from an EMBL/GenBank/DDBJ whole genome shotgun (WGS) entry which is preliminary data.</text>
</comment>
<organism evidence="1 2">
    <name type="scientific">Smallanthus sonchifolius</name>
    <dbReference type="NCBI Taxonomy" id="185202"/>
    <lineage>
        <taxon>Eukaryota</taxon>
        <taxon>Viridiplantae</taxon>
        <taxon>Streptophyta</taxon>
        <taxon>Embryophyta</taxon>
        <taxon>Tracheophyta</taxon>
        <taxon>Spermatophyta</taxon>
        <taxon>Magnoliopsida</taxon>
        <taxon>eudicotyledons</taxon>
        <taxon>Gunneridae</taxon>
        <taxon>Pentapetalae</taxon>
        <taxon>asterids</taxon>
        <taxon>campanulids</taxon>
        <taxon>Asterales</taxon>
        <taxon>Asteraceae</taxon>
        <taxon>Asteroideae</taxon>
        <taxon>Heliantheae alliance</taxon>
        <taxon>Millerieae</taxon>
        <taxon>Smallanthus</taxon>
    </lineage>
</organism>
<accession>A0ACB9FQ45</accession>
<reference evidence="1 2" key="2">
    <citation type="journal article" date="2022" name="Mol. Ecol. Resour.">
        <title>The genomes of chicory, endive, great burdock and yacon provide insights into Asteraceae paleo-polyploidization history and plant inulin production.</title>
        <authorList>
            <person name="Fan W."/>
            <person name="Wang S."/>
            <person name="Wang H."/>
            <person name="Wang A."/>
            <person name="Jiang F."/>
            <person name="Liu H."/>
            <person name="Zhao H."/>
            <person name="Xu D."/>
            <person name="Zhang Y."/>
        </authorList>
    </citation>
    <scope>NUCLEOTIDE SEQUENCE [LARGE SCALE GENOMIC DNA]</scope>
    <source>
        <strain evidence="2">cv. Yunnan</strain>
        <tissue evidence="1">Leaves</tissue>
    </source>
</reference>
<keyword evidence="2" id="KW-1185">Reference proteome</keyword>
<proteinExistence type="predicted"/>
<reference evidence="2" key="1">
    <citation type="journal article" date="2022" name="Mol. Ecol. Resour.">
        <title>The genomes of chicory, endive, great burdock and yacon provide insights into Asteraceae palaeo-polyploidization history and plant inulin production.</title>
        <authorList>
            <person name="Fan W."/>
            <person name="Wang S."/>
            <person name="Wang H."/>
            <person name="Wang A."/>
            <person name="Jiang F."/>
            <person name="Liu H."/>
            <person name="Zhao H."/>
            <person name="Xu D."/>
            <person name="Zhang Y."/>
        </authorList>
    </citation>
    <scope>NUCLEOTIDE SEQUENCE [LARGE SCALE GENOMIC DNA]</scope>
    <source>
        <strain evidence="2">cv. Yunnan</strain>
    </source>
</reference>
<dbReference type="Proteomes" id="UP001056120">
    <property type="component" value="Linkage Group LG16"/>
</dbReference>
<dbReference type="EMBL" id="CM042033">
    <property type="protein sequence ID" value="KAI3773242.1"/>
    <property type="molecule type" value="Genomic_DNA"/>
</dbReference>
<evidence type="ECO:0000313" key="2">
    <source>
        <dbReference type="Proteomes" id="UP001056120"/>
    </source>
</evidence>
<evidence type="ECO:0000313" key="1">
    <source>
        <dbReference type="EMBL" id="KAI3773242.1"/>
    </source>
</evidence>
<gene>
    <name evidence="1" type="ORF">L1987_47767</name>
</gene>
<name>A0ACB9FQ45_9ASTR</name>
<sequence length="351" mass="38434">MGGRKARSCLLLELKLVEQCKHKPIPAAEVVNAATSGSPHQNGQISVSDVHIAPSSTTNASAPSVDEDGFTMVSRHKKRGPIKLQSKKQKPKGGAHLVNHHVTHVEVNKEPIMVPIAPKKVTSGFNYSRAVQGGKGNLRQQRDSPLLVAKTVATCVPTRPPARSVPGVGSTNRPNDMGLDSANRFSVLDIPSSIKFNKLIEDQDDLYPPDKGLEDSMDLEVNPLNSNGNVDYMANGKYGISDAQKQVILKCMQDFKYVQAEAVEEWSQGEWDFFTNKCMEMGLDPKNSYIPRRTLKLKMPRILMGLFGSCYVSSQEIGILCGSSGYESSHPGIDMGQFVGFGLFKEEVKVY</sequence>